<keyword evidence="1" id="KW-0347">Helicase</keyword>
<dbReference type="KEGG" id="raj:RA11412_1681"/>
<reference evidence="1 2" key="1">
    <citation type="submission" date="2016-10" db="EMBL/GenBank/DDBJ databases">
        <title>Genome sequence of Rothia aeria strain JCM11412.</title>
        <authorList>
            <person name="Nambu T."/>
        </authorList>
    </citation>
    <scope>NUCLEOTIDE SEQUENCE [LARGE SCALE GENOMIC DNA]</scope>
    <source>
        <strain evidence="1 2">JCM 11412</strain>
    </source>
</reference>
<dbReference type="AlphaFoldDB" id="A0A2Z5R0D2"/>
<evidence type="ECO:0000313" key="2">
    <source>
        <dbReference type="Proteomes" id="UP000250241"/>
    </source>
</evidence>
<gene>
    <name evidence="1" type="ORF">RA11412_1681</name>
</gene>
<organism evidence="1 2">
    <name type="scientific">Rothia aeria</name>
    <dbReference type="NCBI Taxonomy" id="172042"/>
    <lineage>
        <taxon>Bacteria</taxon>
        <taxon>Bacillati</taxon>
        <taxon>Actinomycetota</taxon>
        <taxon>Actinomycetes</taxon>
        <taxon>Micrococcales</taxon>
        <taxon>Micrococcaceae</taxon>
        <taxon>Rothia</taxon>
    </lineage>
</organism>
<dbReference type="InterPro" id="IPR021904">
    <property type="entry name" value="DUF3516"/>
</dbReference>
<accession>A0A2Z5R0D2</accession>
<dbReference type="Proteomes" id="UP000250241">
    <property type="component" value="Chromosome"/>
</dbReference>
<name>A0A2Z5R0D2_9MICC</name>
<dbReference type="GO" id="GO:0004386">
    <property type="term" value="F:helicase activity"/>
    <property type="evidence" value="ECO:0007669"/>
    <property type="project" value="UniProtKB-KW"/>
</dbReference>
<keyword evidence="1" id="KW-0067">ATP-binding</keyword>
<proteinExistence type="predicted"/>
<dbReference type="Pfam" id="PF12029">
    <property type="entry name" value="DUF3516"/>
    <property type="match status" value="1"/>
</dbReference>
<keyword evidence="1" id="KW-0378">Hydrolase</keyword>
<sequence>MMVRNALFRRVELFADERDRILGELDEVSGWDADAWADAMDDYFDAYDDIYTDAEARSPKLVQIDDNVREHPGIWKVQQTFADPEDNFDWGIRAEVDLAASDDAGYPVLKILSVGEF</sequence>
<keyword evidence="2" id="KW-1185">Reference proteome</keyword>
<evidence type="ECO:0000313" key="1">
    <source>
        <dbReference type="EMBL" id="BAV87980.1"/>
    </source>
</evidence>
<protein>
    <submittedName>
        <fullName evidence="1">Putative helicase</fullName>
    </submittedName>
</protein>
<keyword evidence="1" id="KW-0547">Nucleotide-binding</keyword>
<dbReference type="EMBL" id="AP017895">
    <property type="protein sequence ID" value="BAV87980.1"/>
    <property type="molecule type" value="Genomic_DNA"/>
</dbReference>